<keyword evidence="1" id="KW-0456">Lyase</keyword>
<organism evidence="1 2">
    <name type="scientific">Dioscorea alata</name>
    <name type="common">Purple yam</name>
    <dbReference type="NCBI Taxonomy" id="55571"/>
    <lineage>
        <taxon>Eukaryota</taxon>
        <taxon>Viridiplantae</taxon>
        <taxon>Streptophyta</taxon>
        <taxon>Embryophyta</taxon>
        <taxon>Tracheophyta</taxon>
        <taxon>Spermatophyta</taxon>
        <taxon>Magnoliopsida</taxon>
        <taxon>Liliopsida</taxon>
        <taxon>Dioscoreales</taxon>
        <taxon>Dioscoreaceae</taxon>
        <taxon>Dioscorea</taxon>
    </lineage>
</organism>
<protein>
    <submittedName>
        <fullName evidence="1">Chromophore lyase CpcT/CpeT protein</fullName>
    </submittedName>
</protein>
<gene>
    <name evidence="1" type="ORF">IHE45_10G006200</name>
</gene>
<name>A0ACB7V8U1_DIOAL</name>
<evidence type="ECO:0000313" key="1">
    <source>
        <dbReference type="EMBL" id="KAH7670144.1"/>
    </source>
</evidence>
<comment type="caution">
    <text evidence="1">The sequence shown here is derived from an EMBL/GenBank/DDBJ whole genome shotgun (WGS) entry which is preliminary data.</text>
</comment>
<proteinExistence type="predicted"/>
<reference evidence="2" key="1">
    <citation type="journal article" date="2022" name="Nat. Commun.">
        <title>Chromosome evolution and the genetic basis of agronomically important traits in greater yam.</title>
        <authorList>
            <person name="Bredeson J.V."/>
            <person name="Lyons J.B."/>
            <person name="Oniyinde I.O."/>
            <person name="Okereke N.R."/>
            <person name="Kolade O."/>
            <person name="Nnabue I."/>
            <person name="Nwadili C.O."/>
            <person name="Hribova E."/>
            <person name="Parker M."/>
            <person name="Nwogha J."/>
            <person name="Shu S."/>
            <person name="Carlson J."/>
            <person name="Kariba R."/>
            <person name="Muthemba S."/>
            <person name="Knop K."/>
            <person name="Barton G.J."/>
            <person name="Sherwood A.V."/>
            <person name="Lopez-Montes A."/>
            <person name="Asiedu R."/>
            <person name="Jamnadass R."/>
            <person name="Muchugi A."/>
            <person name="Goodstein D."/>
            <person name="Egesi C.N."/>
            <person name="Featherston J."/>
            <person name="Asfaw A."/>
            <person name="Simpson G.G."/>
            <person name="Dolezel J."/>
            <person name="Hendre P.S."/>
            <person name="Van Deynze A."/>
            <person name="Kumar P.L."/>
            <person name="Obidiegwu J.E."/>
            <person name="Bhattacharjee R."/>
            <person name="Rokhsar D.S."/>
        </authorList>
    </citation>
    <scope>NUCLEOTIDE SEQUENCE [LARGE SCALE GENOMIC DNA]</scope>
    <source>
        <strain evidence="2">cv. TDa95/00328</strain>
    </source>
</reference>
<keyword evidence="2" id="KW-1185">Reference proteome</keyword>
<dbReference type="Proteomes" id="UP000827976">
    <property type="component" value="Chromosome 10"/>
</dbReference>
<accession>A0ACB7V8U1</accession>
<sequence>MGTDSNSSGGGFQAPGLVLKALVLVGGALFLKRLRKSTTQWDHARVVAEALSGEKFSQEQACRDPDNYFNLRILTCPATDVVDGSQVLYFEQAFWRTPQKPFRQRFYMVKPCPREMRCDVELSSYAIRDAEVYKNFCDRMKDQRPKTEEVNEDIAEHLTTIHLSHCERGNRCLYKGSTPPGGFPNSWNGASHCTSELTIHKNGELQMWDRGYDDEENQVWGSKEGPYIFKPAPSSTYNEMFSPMNLTPTLNIRDEDKEGSYSMNE</sequence>
<evidence type="ECO:0000313" key="2">
    <source>
        <dbReference type="Proteomes" id="UP000827976"/>
    </source>
</evidence>
<dbReference type="EMBL" id="CM037020">
    <property type="protein sequence ID" value="KAH7670144.1"/>
    <property type="molecule type" value="Genomic_DNA"/>
</dbReference>